<protein>
    <submittedName>
        <fullName evidence="2">Uncharacterized protein</fullName>
    </submittedName>
</protein>
<dbReference type="AlphaFoldDB" id="I3W070"/>
<geneLocation type="plasmid" evidence="2">
    <name>pAC258-29</name>
</geneLocation>
<name>I3W070_ACEPA</name>
<accession>I3W070</accession>
<evidence type="ECO:0000256" key="1">
    <source>
        <dbReference type="SAM" id="SignalP"/>
    </source>
</evidence>
<keyword evidence="2" id="KW-0614">Plasmid</keyword>
<proteinExistence type="predicted"/>
<organism evidence="2">
    <name type="scientific">Acetobacter pasteurianus</name>
    <name type="common">Acetobacter turbidans</name>
    <dbReference type="NCBI Taxonomy" id="438"/>
    <lineage>
        <taxon>Bacteria</taxon>
        <taxon>Pseudomonadati</taxon>
        <taxon>Pseudomonadota</taxon>
        <taxon>Alphaproteobacteria</taxon>
        <taxon>Acetobacterales</taxon>
        <taxon>Acetobacteraceae</taxon>
        <taxon>Acetobacter</taxon>
    </lineage>
</organism>
<dbReference type="EMBL" id="JQ418523">
    <property type="protein sequence ID" value="AFK88997.1"/>
    <property type="molecule type" value="Genomic_DNA"/>
</dbReference>
<feature type="signal peptide" evidence="1">
    <location>
        <begin position="1"/>
        <end position="20"/>
    </location>
</feature>
<feature type="chain" id="PRO_5003681368" evidence="1">
    <location>
        <begin position="21"/>
        <end position="68"/>
    </location>
</feature>
<sequence length="68" mass="7180">MRIRLLAVLLAGLSLSGCSGKPKPPRIKGPPIAWNTAMQSIPAPPPSGEVLPPGAPWPTPKIVTEYKK</sequence>
<evidence type="ECO:0000313" key="2">
    <source>
        <dbReference type="EMBL" id="AFK88997.1"/>
    </source>
</evidence>
<dbReference type="PROSITE" id="PS51257">
    <property type="entry name" value="PROKAR_LIPOPROTEIN"/>
    <property type="match status" value="1"/>
</dbReference>
<reference evidence="2" key="1">
    <citation type="submission" date="2012-01" db="EMBL/GenBank/DDBJ databases">
        <authorList>
            <person name="Summers A.O."/>
            <person name="Wireman J."/>
        </authorList>
    </citation>
    <scope>NUCLEOTIDE SEQUENCE</scope>
    <source>
        <strain evidence="2">AC2-58</strain>
        <plasmid evidence="2">pAC258-29</plasmid>
    </source>
</reference>
<keyword evidence="1" id="KW-0732">Signal</keyword>